<feature type="transmembrane region" description="Helical" evidence="1">
    <location>
        <begin position="6"/>
        <end position="30"/>
    </location>
</feature>
<dbReference type="OrthoDB" id="840298at2"/>
<gene>
    <name evidence="2" type="ORF">BEN47_08265</name>
</gene>
<organism evidence="2 3">
    <name type="scientific">Hymenobacter lapidarius</name>
    <dbReference type="NCBI Taxonomy" id="1908237"/>
    <lineage>
        <taxon>Bacteria</taxon>
        <taxon>Pseudomonadati</taxon>
        <taxon>Bacteroidota</taxon>
        <taxon>Cytophagia</taxon>
        <taxon>Cytophagales</taxon>
        <taxon>Hymenobacteraceae</taxon>
        <taxon>Hymenobacter</taxon>
    </lineage>
</organism>
<evidence type="ECO:0000256" key="1">
    <source>
        <dbReference type="SAM" id="Phobius"/>
    </source>
</evidence>
<dbReference type="Proteomes" id="UP000176294">
    <property type="component" value="Unassembled WGS sequence"/>
</dbReference>
<evidence type="ECO:0000313" key="2">
    <source>
        <dbReference type="EMBL" id="OGX89108.1"/>
    </source>
</evidence>
<keyword evidence="1" id="KW-0472">Membrane</keyword>
<accession>A0A1G1TE12</accession>
<protein>
    <recommendedName>
        <fullName evidence="4">DUF4834 domain-containing protein</fullName>
    </recommendedName>
</protein>
<sequence length="86" mass="9721">MRFWFIFILVFIALRYVLPIVLRLVLAGFVRKQMRNGGFMVPPQQQPGPAAVPGEVRVDYVPPAAAEPEKPQGFKGGEYVDFEEVK</sequence>
<keyword evidence="1" id="KW-1133">Transmembrane helix</keyword>
<reference evidence="2 3" key="1">
    <citation type="submission" date="2016-08" db="EMBL/GenBank/DDBJ databases">
        <title>Hymenobacter coccineus sp. nov., Hymenobacter lapidarius sp. nov. and Hymenobacter glacialis sp. nov., isolated from Antarctic soil.</title>
        <authorList>
            <person name="Sedlacek I."/>
            <person name="Kralova S."/>
            <person name="Kyrova K."/>
            <person name="Maslanova I."/>
            <person name="Stankova E."/>
            <person name="Vrbovska V."/>
            <person name="Nemec M."/>
            <person name="Bartak M."/>
            <person name="Svec P."/>
            <person name="Busse H.-J."/>
            <person name="Pantucek R."/>
        </authorList>
    </citation>
    <scope>NUCLEOTIDE SEQUENCE [LARGE SCALE GENOMIC DNA]</scope>
    <source>
        <strain evidence="2 3">CCM 8643</strain>
    </source>
</reference>
<keyword evidence="3" id="KW-1185">Reference proteome</keyword>
<comment type="caution">
    <text evidence="2">The sequence shown here is derived from an EMBL/GenBank/DDBJ whole genome shotgun (WGS) entry which is preliminary data.</text>
</comment>
<evidence type="ECO:0000313" key="3">
    <source>
        <dbReference type="Proteomes" id="UP000176294"/>
    </source>
</evidence>
<evidence type="ECO:0008006" key="4">
    <source>
        <dbReference type="Google" id="ProtNLM"/>
    </source>
</evidence>
<name>A0A1G1TE12_9BACT</name>
<dbReference type="AlphaFoldDB" id="A0A1G1TE12"/>
<dbReference type="STRING" id="1908237.BEN47_08265"/>
<dbReference type="RefSeq" id="WP_070724574.1">
    <property type="nucleotide sequence ID" value="NZ_MDZB01000044.1"/>
</dbReference>
<proteinExistence type="predicted"/>
<dbReference type="EMBL" id="MDZB01000044">
    <property type="protein sequence ID" value="OGX89108.1"/>
    <property type="molecule type" value="Genomic_DNA"/>
</dbReference>
<keyword evidence="1" id="KW-0812">Transmembrane</keyword>